<reference evidence="2" key="1">
    <citation type="submission" date="2022-10" db="EMBL/GenBank/DDBJ databases">
        <authorList>
            <person name="Chen Y."/>
            <person name="Dougan E. K."/>
            <person name="Chan C."/>
            <person name="Rhodes N."/>
            <person name="Thang M."/>
        </authorList>
    </citation>
    <scope>NUCLEOTIDE SEQUENCE</scope>
</reference>
<name>A0A9P1FK08_9DINO</name>
<comment type="caution">
    <text evidence="2">The sequence shown here is derived from an EMBL/GenBank/DDBJ whole genome shotgun (WGS) entry which is preliminary data.</text>
</comment>
<dbReference type="EMBL" id="CAMXCT010000446">
    <property type="protein sequence ID" value="CAI3978933.1"/>
    <property type="molecule type" value="Genomic_DNA"/>
</dbReference>
<feature type="region of interest" description="Disordered" evidence="1">
    <location>
        <begin position="354"/>
        <end position="391"/>
    </location>
</feature>
<reference evidence="3 4" key="2">
    <citation type="submission" date="2024-05" db="EMBL/GenBank/DDBJ databases">
        <authorList>
            <person name="Chen Y."/>
            <person name="Shah S."/>
            <person name="Dougan E. K."/>
            <person name="Thang M."/>
            <person name="Chan C."/>
        </authorList>
    </citation>
    <scope>NUCLEOTIDE SEQUENCE [LARGE SCALE GENOMIC DNA]</scope>
</reference>
<dbReference type="Proteomes" id="UP001152797">
    <property type="component" value="Unassembled WGS sequence"/>
</dbReference>
<sequence>MSTAEATGWLRELLEPHIGADRAGALTVHGLKATLLSWAAKSTLFSADEQLALGHHVHAQYRSAMIYSRDNQIGLCKKLHEMFNKIKDGLFDPDAARVSRLFQLAYATMLECQGADDDSGSEAESDASSVASSGGEHDSVAQRPNYKRLEADDMEADQCLINSNSKVIHLLASEDETFWCGRHPSASFRKATAEDLTATEAVICANCSHAYRAAGHDEALHSKVDTSLALDNSGGLRLSKKQRLDDVNVTGEHKLRQAFLRRALAYDLAGIATFSALDLWTQKLFEKMNEAPLNNYKYISVEQAINADKALWVKISNDTRGQLQPKTGVDKPFDVSFMKFCEHPEVLQHLTPLQGQGGSRGDFSQHAAPTGKGTTEQLDDQGTPNKKPRTTFKYGVWHSPEEFLNKAAEVCHPMDNESVLHPVTKQAIQKVVHTCPTKLAKERLAAVFKMRKMSTELSPAENELKDSMHPDVRRCVRTKNLLLFERLLLQFEFWDMDVVNLLKHGVPLVGLQPPPNGYQKQLVPASMTEDELFQSAMWRRQGIMAGSRCLTQLEESALIEATAAEVEKGFLQGPYTEAEVTVLLGTESWSLNPRFVLFQGANNKVRVIDDATQSRARSTLLTAQLLNFNCKM</sequence>
<feature type="compositionally biased region" description="Acidic residues" evidence="1">
    <location>
        <begin position="115"/>
        <end position="125"/>
    </location>
</feature>
<organism evidence="2">
    <name type="scientific">Cladocopium goreaui</name>
    <dbReference type="NCBI Taxonomy" id="2562237"/>
    <lineage>
        <taxon>Eukaryota</taxon>
        <taxon>Sar</taxon>
        <taxon>Alveolata</taxon>
        <taxon>Dinophyceae</taxon>
        <taxon>Suessiales</taxon>
        <taxon>Symbiodiniaceae</taxon>
        <taxon>Cladocopium</taxon>
    </lineage>
</organism>
<evidence type="ECO:0000313" key="2">
    <source>
        <dbReference type="EMBL" id="CAI3978933.1"/>
    </source>
</evidence>
<dbReference type="AlphaFoldDB" id="A0A9P1FK08"/>
<dbReference type="EMBL" id="CAMXCT030000446">
    <property type="protein sequence ID" value="CAL4766245.1"/>
    <property type="molecule type" value="Genomic_DNA"/>
</dbReference>
<feature type="compositionally biased region" description="Polar residues" evidence="1">
    <location>
        <begin position="372"/>
        <end position="384"/>
    </location>
</feature>
<proteinExistence type="predicted"/>
<evidence type="ECO:0000313" key="4">
    <source>
        <dbReference type="Proteomes" id="UP001152797"/>
    </source>
</evidence>
<accession>A0A9P1FK08</accession>
<feature type="region of interest" description="Disordered" evidence="1">
    <location>
        <begin position="115"/>
        <end position="145"/>
    </location>
</feature>
<gene>
    <name evidence="2" type="ORF">C1SCF055_LOCUS6922</name>
</gene>
<evidence type="ECO:0000256" key="1">
    <source>
        <dbReference type="SAM" id="MobiDB-lite"/>
    </source>
</evidence>
<evidence type="ECO:0000313" key="3">
    <source>
        <dbReference type="EMBL" id="CAL4766245.1"/>
    </source>
</evidence>
<protein>
    <submittedName>
        <fullName evidence="3">2'-phosphotransferase</fullName>
    </submittedName>
</protein>
<dbReference type="EMBL" id="CAMXCT020000446">
    <property type="protein sequence ID" value="CAL1132308.1"/>
    <property type="molecule type" value="Genomic_DNA"/>
</dbReference>
<keyword evidence="4" id="KW-1185">Reference proteome</keyword>